<comment type="cofactor">
    <cofactor evidence="13">
        <name>Mg(2+)</name>
        <dbReference type="ChEBI" id="CHEBI:18420"/>
    </cofactor>
    <text evidence="13">Binds 2 magnesium ions per tetramer.</text>
</comment>
<gene>
    <name evidence="13" type="primary">pheS</name>
    <name evidence="15" type="ORF">AVDCRST_MAG50-2363</name>
</gene>
<accession>A0A6J4IMY9</accession>
<dbReference type="GO" id="GO:0005737">
    <property type="term" value="C:cytoplasm"/>
    <property type="evidence" value="ECO:0007669"/>
    <property type="project" value="UniProtKB-SubCell"/>
</dbReference>
<dbReference type="InterPro" id="IPR004188">
    <property type="entry name" value="Phe-tRNA_ligase_II_N"/>
</dbReference>
<evidence type="ECO:0000256" key="10">
    <source>
        <dbReference type="ARBA" id="ARBA00022917"/>
    </source>
</evidence>
<evidence type="ECO:0000313" key="15">
    <source>
        <dbReference type="EMBL" id="CAA9254623.1"/>
    </source>
</evidence>
<evidence type="ECO:0000256" key="9">
    <source>
        <dbReference type="ARBA" id="ARBA00022842"/>
    </source>
</evidence>
<dbReference type="GO" id="GO:0006432">
    <property type="term" value="P:phenylalanyl-tRNA aminoacylation"/>
    <property type="evidence" value="ECO:0007669"/>
    <property type="project" value="UniProtKB-UniRule"/>
</dbReference>
<dbReference type="GO" id="GO:0000287">
    <property type="term" value="F:magnesium ion binding"/>
    <property type="evidence" value="ECO:0007669"/>
    <property type="project" value="UniProtKB-UniRule"/>
</dbReference>
<evidence type="ECO:0000256" key="3">
    <source>
        <dbReference type="ARBA" id="ARBA00011209"/>
    </source>
</evidence>
<dbReference type="NCBIfam" id="TIGR00468">
    <property type="entry name" value="pheS"/>
    <property type="match status" value="1"/>
</dbReference>
<feature type="domain" description="Aminoacyl-transfer RNA synthetases class-II family profile" evidence="14">
    <location>
        <begin position="133"/>
        <end position="338"/>
    </location>
</feature>
<evidence type="ECO:0000256" key="1">
    <source>
        <dbReference type="ARBA" id="ARBA00004496"/>
    </source>
</evidence>
<dbReference type="Gene3D" id="3.30.930.10">
    <property type="entry name" value="Bira Bifunctional Protein, Domain 2"/>
    <property type="match status" value="1"/>
</dbReference>
<dbReference type="GO" id="GO:0000049">
    <property type="term" value="F:tRNA binding"/>
    <property type="evidence" value="ECO:0007669"/>
    <property type="project" value="InterPro"/>
</dbReference>
<comment type="subunit">
    <text evidence="3 13">Tetramer of two alpha and two beta subunits.</text>
</comment>
<dbReference type="PANTHER" id="PTHR11538:SF41">
    <property type="entry name" value="PHENYLALANINE--TRNA LIGASE, MITOCHONDRIAL"/>
    <property type="match status" value="1"/>
</dbReference>
<name>A0A6J4IMY9_9ACTN</name>
<keyword evidence="6 13" id="KW-0479">Metal-binding</keyword>
<dbReference type="EMBL" id="CADCTF010000115">
    <property type="protein sequence ID" value="CAA9254623.1"/>
    <property type="molecule type" value="Genomic_DNA"/>
</dbReference>
<dbReference type="Pfam" id="PF01409">
    <property type="entry name" value="tRNA-synt_2d"/>
    <property type="match status" value="1"/>
</dbReference>
<dbReference type="HAMAP" id="MF_00281">
    <property type="entry name" value="Phe_tRNA_synth_alpha1"/>
    <property type="match status" value="1"/>
</dbReference>
<dbReference type="SUPFAM" id="SSF46589">
    <property type="entry name" value="tRNA-binding arm"/>
    <property type="match status" value="1"/>
</dbReference>
<dbReference type="CDD" id="cd00496">
    <property type="entry name" value="PheRS_alpha_core"/>
    <property type="match status" value="1"/>
</dbReference>
<sequence>MNQPGDDPQRAEEAGSGYDRLADVRRAGLDQIAQAATVDELRAVEAELLGRSSSLAELQKGLGSLAPEARREAGRAVNEARVELAAALAEQRARLVEAERATQLRSERLDLTEVPYEPRRGHLHLVTQTRDELEDVFVGMGYTVAEGPEVETDWHNFQALNIPVAHPARSTQDTLFLAYGEPESVLIRTHTSPVQVRVMQTQAPPIYSIMPGRVYRKDTPDARHVPTFHQLEGLVIDRGISFADLAGTIEVFTKAYFGPDVTSRLRPAYFPFTEPSAEYEISCVICGGTGCRTCSGTGWIELGGCGMVHPNVLTMCGIDPEEWSGFAFGFGFDRLAQMRHAISDMRVLYDNDIRFVSQF</sequence>
<keyword evidence="7 13" id="KW-0547">Nucleotide-binding</keyword>
<evidence type="ECO:0000256" key="13">
    <source>
        <dbReference type="HAMAP-Rule" id="MF_00281"/>
    </source>
</evidence>
<evidence type="ECO:0000256" key="2">
    <source>
        <dbReference type="ARBA" id="ARBA00010207"/>
    </source>
</evidence>
<evidence type="ECO:0000256" key="7">
    <source>
        <dbReference type="ARBA" id="ARBA00022741"/>
    </source>
</evidence>
<keyword evidence="9 13" id="KW-0460">Magnesium</keyword>
<dbReference type="Pfam" id="PF02912">
    <property type="entry name" value="Phe_tRNA-synt_N"/>
    <property type="match status" value="1"/>
</dbReference>
<dbReference type="GO" id="GO:0004826">
    <property type="term" value="F:phenylalanine-tRNA ligase activity"/>
    <property type="evidence" value="ECO:0007669"/>
    <property type="project" value="UniProtKB-UniRule"/>
</dbReference>
<dbReference type="InterPro" id="IPR004529">
    <property type="entry name" value="Phe-tRNA-synth_IIc_asu"/>
</dbReference>
<reference evidence="15" key="1">
    <citation type="submission" date="2020-02" db="EMBL/GenBank/DDBJ databases">
        <authorList>
            <person name="Meier V. D."/>
        </authorList>
    </citation>
    <scope>NUCLEOTIDE SEQUENCE</scope>
    <source>
        <strain evidence="15">AVDCRST_MAG50</strain>
    </source>
</reference>
<proteinExistence type="inferred from homology"/>
<dbReference type="InterPro" id="IPR045864">
    <property type="entry name" value="aa-tRNA-synth_II/BPL/LPL"/>
</dbReference>
<evidence type="ECO:0000256" key="5">
    <source>
        <dbReference type="ARBA" id="ARBA00022598"/>
    </source>
</evidence>
<dbReference type="InterPro" id="IPR006195">
    <property type="entry name" value="aa-tRNA-synth_II"/>
</dbReference>
<evidence type="ECO:0000256" key="12">
    <source>
        <dbReference type="ARBA" id="ARBA00049255"/>
    </source>
</evidence>
<keyword evidence="10 13" id="KW-0648">Protein biosynthesis</keyword>
<comment type="similarity">
    <text evidence="2 13">Belongs to the class-II aminoacyl-tRNA synthetase family. Phe-tRNA synthetase alpha subunit type 1 subfamily.</text>
</comment>
<evidence type="ECO:0000256" key="6">
    <source>
        <dbReference type="ARBA" id="ARBA00022723"/>
    </source>
</evidence>
<protein>
    <recommendedName>
        <fullName evidence="13">Phenylalanine--tRNA ligase alpha subunit</fullName>
        <ecNumber evidence="13">6.1.1.20</ecNumber>
    </recommendedName>
    <alternativeName>
        <fullName evidence="13">Phenylalanyl-tRNA synthetase alpha subunit</fullName>
        <shortName evidence="13">PheRS</shortName>
    </alternativeName>
</protein>
<dbReference type="EC" id="6.1.1.20" evidence="13"/>
<evidence type="ECO:0000256" key="4">
    <source>
        <dbReference type="ARBA" id="ARBA00022490"/>
    </source>
</evidence>
<comment type="subcellular location">
    <subcellularLocation>
        <location evidence="1 13">Cytoplasm</location>
    </subcellularLocation>
</comment>
<dbReference type="GO" id="GO:0005524">
    <property type="term" value="F:ATP binding"/>
    <property type="evidence" value="ECO:0007669"/>
    <property type="project" value="UniProtKB-UniRule"/>
</dbReference>
<keyword evidence="5 13" id="KW-0436">Ligase</keyword>
<evidence type="ECO:0000256" key="8">
    <source>
        <dbReference type="ARBA" id="ARBA00022840"/>
    </source>
</evidence>
<dbReference type="AlphaFoldDB" id="A0A6J4IMY9"/>
<evidence type="ECO:0000259" key="14">
    <source>
        <dbReference type="PROSITE" id="PS50862"/>
    </source>
</evidence>
<evidence type="ECO:0000256" key="11">
    <source>
        <dbReference type="ARBA" id="ARBA00023146"/>
    </source>
</evidence>
<keyword evidence="8 13" id="KW-0067">ATP-binding</keyword>
<dbReference type="InterPro" id="IPR010978">
    <property type="entry name" value="tRNA-bd_arm"/>
</dbReference>
<dbReference type="PROSITE" id="PS50862">
    <property type="entry name" value="AA_TRNA_LIGASE_II"/>
    <property type="match status" value="1"/>
</dbReference>
<keyword evidence="11 13" id="KW-0030">Aminoacyl-tRNA synthetase</keyword>
<dbReference type="InterPro" id="IPR022911">
    <property type="entry name" value="Phe_tRNA_ligase_alpha1_bac"/>
</dbReference>
<feature type="binding site" evidence="13">
    <location>
        <position position="274"/>
    </location>
    <ligand>
        <name>Mg(2+)</name>
        <dbReference type="ChEBI" id="CHEBI:18420"/>
        <note>shared with beta subunit</note>
    </ligand>
</feature>
<dbReference type="InterPro" id="IPR002319">
    <property type="entry name" value="Phenylalanyl-tRNA_Synthase"/>
</dbReference>
<organism evidence="15">
    <name type="scientific">uncultured Acidimicrobiales bacterium</name>
    <dbReference type="NCBI Taxonomy" id="310071"/>
    <lineage>
        <taxon>Bacteria</taxon>
        <taxon>Bacillati</taxon>
        <taxon>Actinomycetota</taxon>
        <taxon>Acidimicrobiia</taxon>
        <taxon>Acidimicrobiales</taxon>
        <taxon>environmental samples</taxon>
    </lineage>
</organism>
<keyword evidence="4 13" id="KW-0963">Cytoplasm</keyword>
<comment type="catalytic activity">
    <reaction evidence="12 13">
        <text>tRNA(Phe) + L-phenylalanine + ATP = L-phenylalanyl-tRNA(Phe) + AMP + diphosphate + H(+)</text>
        <dbReference type="Rhea" id="RHEA:19413"/>
        <dbReference type="Rhea" id="RHEA-COMP:9668"/>
        <dbReference type="Rhea" id="RHEA-COMP:9699"/>
        <dbReference type="ChEBI" id="CHEBI:15378"/>
        <dbReference type="ChEBI" id="CHEBI:30616"/>
        <dbReference type="ChEBI" id="CHEBI:33019"/>
        <dbReference type="ChEBI" id="CHEBI:58095"/>
        <dbReference type="ChEBI" id="CHEBI:78442"/>
        <dbReference type="ChEBI" id="CHEBI:78531"/>
        <dbReference type="ChEBI" id="CHEBI:456215"/>
        <dbReference type="EC" id="6.1.1.20"/>
    </reaction>
</comment>
<dbReference type="SUPFAM" id="SSF55681">
    <property type="entry name" value="Class II aaRS and biotin synthetases"/>
    <property type="match status" value="1"/>
</dbReference>
<dbReference type="PANTHER" id="PTHR11538">
    <property type="entry name" value="PHENYLALANYL-TRNA SYNTHETASE"/>
    <property type="match status" value="1"/>
</dbReference>